<evidence type="ECO:0000313" key="2">
    <source>
        <dbReference type="EMBL" id="KAG7177489.1"/>
    </source>
</evidence>
<feature type="signal peptide" evidence="1">
    <location>
        <begin position="1"/>
        <end position="20"/>
    </location>
</feature>
<organism evidence="2 3">
    <name type="scientific">Homarus americanus</name>
    <name type="common">American lobster</name>
    <dbReference type="NCBI Taxonomy" id="6706"/>
    <lineage>
        <taxon>Eukaryota</taxon>
        <taxon>Metazoa</taxon>
        <taxon>Ecdysozoa</taxon>
        <taxon>Arthropoda</taxon>
        <taxon>Crustacea</taxon>
        <taxon>Multicrustacea</taxon>
        <taxon>Malacostraca</taxon>
        <taxon>Eumalacostraca</taxon>
        <taxon>Eucarida</taxon>
        <taxon>Decapoda</taxon>
        <taxon>Pleocyemata</taxon>
        <taxon>Astacidea</taxon>
        <taxon>Nephropoidea</taxon>
        <taxon>Nephropidae</taxon>
        <taxon>Homarus</taxon>
    </lineage>
</organism>
<evidence type="ECO:0000313" key="3">
    <source>
        <dbReference type="Proteomes" id="UP000747542"/>
    </source>
</evidence>
<gene>
    <name evidence="2" type="ORF">Hamer_G025508</name>
</gene>
<proteinExistence type="predicted"/>
<feature type="chain" id="PRO_5035209276" evidence="1">
    <location>
        <begin position="21"/>
        <end position="250"/>
    </location>
</feature>
<reference evidence="2" key="1">
    <citation type="journal article" date="2021" name="Sci. Adv.">
        <title>The American lobster genome reveals insights on longevity, neural, and immune adaptations.</title>
        <authorList>
            <person name="Polinski J.M."/>
            <person name="Zimin A.V."/>
            <person name="Clark K.F."/>
            <person name="Kohn A.B."/>
            <person name="Sadowski N."/>
            <person name="Timp W."/>
            <person name="Ptitsyn A."/>
            <person name="Khanna P."/>
            <person name="Romanova D.Y."/>
            <person name="Williams P."/>
            <person name="Greenwood S.J."/>
            <person name="Moroz L.L."/>
            <person name="Walt D.R."/>
            <person name="Bodnar A.G."/>
        </authorList>
    </citation>
    <scope>NUCLEOTIDE SEQUENCE</scope>
    <source>
        <strain evidence="2">GMGI-L3</strain>
    </source>
</reference>
<dbReference type="EMBL" id="JAHLQT010002128">
    <property type="protein sequence ID" value="KAG7177489.1"/>
    <property type="molecule type" value="Genomic_DNA"/>
</dbReference>
<keyword evidence="3" id="KW-1185">Reference proteome</keyword>
<protein>
    <submittedName>
        <fullName evidence="2">Uncharacterized protein</fullName>
    </submittedName>
</protein>
<dbReference type="Proteomes" id="UP000747542">
    <property type="component" value="Unassembled WGS sequence"/>
</dbReference>
<dbReference type="AlphaFoldDB" id="A0A8J5NDY3"/>
<evidence type="ECO:0000256" key="1">
    <source>
        <dbReference type="SAM" id="SignalP"/>
    </source>
</evidence>
<keyword evidence="1" id="KW-0732">Signal</keyword>
<comment type="caution">
    <text evidence="2">The sequence shown here is derived from an EMBL/GenBank/DDBJ whole genome shotgun (WGS) entry which is preliminary data.</text>
</comment>
<name>A0A8J5NDY3_HOMAM</name>
<accession>A0A8J5NDY3</accession>
<sequence>MMVDRWVVVVVALIHTATVAAPVKFVDLIQDGFDHYYKIYGYSMNDTAEYRVVAANSTCECRRKCQVVPRCSSVTVLPLEGGMVECRVSNKPGPLSDTSDRPKLYRTPGAFHFLSAATTNWVAVEADGYKYRVAGNLKSWASPPSWCVNIMAAWRTPHMPLVLLNVIPANYHVYIDLSRVANGPVTWKARGDAVLYEDTGLDPALLQDLPATQPSKFYAVHDGSQVTLMGDTGTTPRRILCQDNPLNLQW</sequence>